<dbReference type="InterPro" id="IPR029068">
    <property type="entry name" value="Glyas_Bleomycin-R_OHBP_Dase"/>
</dbReference>
<dbReference type="PANTHER" id="PTHR36110:SF4">
    <property type="entry name" value="RING-CLEAVING DIOXYGENASE MHQA-RELATED"/>
    <property type="match status" value="1"/>
</dbReference>
<keyword evidence="3" id="KW-1185">Reference proteome</keyword>
<protein>
    <submittedName>
        <fullName evidence="2">VOC family protein</fullName>
    </submittedName>
</protein>
<dbReference type="PROSITE" id="PS51819">
    <property type="entry name" value="VOC"/>
    <property type="match status" value="1"/>
</dbReference>
<feature type="domain" description="VOC" evidence="1">
    <location>
        <begin position="5"/>
        <end position="131"/>
    </location>
</feature>
<proteinExistence type="predicted"/>
<reference evidence="2" key="2">
    <citation type="submission" date="2022-04" db="EMBL/GenBank/DDBJ databases">
        <title>Antimicrobial genetic elements in methicillin-resistant Macrococcus armenti.</title>
        <authorList>
            <person name="Keller J.E."/>
            <person name="Schwendener S."/>
            <person name="Pantucek R."/>
            <person name="Perreten V."/>
        </authorList>
    </citation>
    <scope>NUCLEOTIDE SEQUENCE</scope>
    <source>
        <strain evidence="2">CCM 2609</strain>
    </source>
</reference>
<dbReference type="EMBL" id="CP094348">
    <property type="protein sequence ID" value="UOB19606.1"/>
    <property type="molecule type" value="Genomic_DNA"/>
</dbReference>
<sequence length="282" mass="31836">METIGLHHVTVATHDIQRFYNFYNKLLGLKLIKESMNIENDAMKHLYFGDNNGNAGTLLSVLEVAKPFTIEDCSDEIYAYSFRVPTDYSLYVFKQRFDAANVKYETVIKINGKHALPFYDCDGRKVYLISDELNNGIPLGEPTPDSTVDALHQILGLGPVFLKLSNVMLTASLLTQVLNLSPATRYMLPSFNKEVQVLQSGLGGNGGEIHIIPYERTEKSKALNIEQVAFTVSREALASFKQKLKEVNIPHSKISDRKYYETIFIKDLSGIIFEISTETHFK</sequence>
<dbReference type="RefSeq" id="WP_243365015.1">
    <property type="nucleotide sequence ID" value="NZ_CP094348.1"/>
</dbReference>
<organism evidence="2 3">
    <name type="scientific">Macrococcus armenti</name>
    <dbReference type="NCBI Taxonomy" id="2875764"/>
    <lineage>
        <taxon>Bacteria</taxon>
        <taxon>Bacillati</taxon>
        <taxon>Bacillota</taxon>
        <taxon>Bacilli</taxon>
        <taxon>Bacillales</taxon>
        <taxon>Staphylococcaceae</taxon>
        <taxon>Macrococcus</taxon>
    </lineage>
</organism>
<dbReference type="Pfam" id="PF00903">
    <property type="entry name" value="Glyoxalase"/>
    <property type="match status" value="1"/>
</dbReference>
<dbReference type="Gene3D" id="3.10.180.10">
    <property type="entry name" value="2,3-Dihydroxybiphenyl 1,2-Dioxygenase, domain 1"/>
    <property type="match status" value="2"/>
</dbReference>
<evidence type="ECO:0000313" key="3">
    <source>
        <dbReference type="Proteomes" id="UP000830343"/>
    </source>
</evidence>
<dbReference type="SUPFAM" id="SSF54593">
    <property type="entry name" value="Glyoxalase/Bleomycin resistance protein/Dihydroxybiphenyl dioxygenase"/>
    <property type="match status" value="1"/>
</dbReference>
<name>A0ABY3ZRV0_9STAP</name>
<reference evidence="2" key="1">
    <citation type="submission" date="2022-03" db="EMBL/GenBank/DDBJ databases">
        <authorList>
            <person name="Vrbovska V."/>
            <person name="Kovarovic V."/>
            <person name="Botka T."/>
            <person name="Pantucek R."/>
        </authorList>
    </citation>
    <scope>NUCLEOTIDE SEQUENCE</scope>
    <source>
        <strain evidence="2">CCM 2609</strain>
    </source>
</reference>
<dbReference type="InterPro" id="IPR052537">
    <property type="entry name" value="Extradiol_RC_dioxygenase"/>
</dbReference>
<evidence type="ECO:0000259" key="1">
    <source>
        <dbReference type="PROSITE" id="PS51819"/>
    </source>
</evidence>
<evidence type="ECO:0000313" key="2">
    <source>
        <dbReference type="EMBL" id="UOB19606.1"/>
    </source>
</evidence>
<gene>
    <name evidence="2" type="ORF">MRZ06_05985</name>
</gene>
<dbReference type="Proteomes" id="UP000830343">
    <property type="component" value="Chromosome"/>
</dbReference>
<dbReference type="InterPro" id="IPR037523">
    <property type="entry name" value="VOC_core"/>
</dbReference>
<dbReference type="InterPro" id="IPR004360">
    <property type="entry name" value="Glyas_Fos-R_dOase_dom"/>
</dbReference>
<accession>A0ABY3ZRV0</accession>
<dbReference type="PANTHER" id="PTHR36110">
    <property type="entry name" value="RING-CLEAVING DIOXYGENASE MHQE-RELATED"/>
    <property type="match status" value="1"/>
</dbReference>